<sequence>MKRLLLSTMILASVHAYATMDLTDSGTEKEYELYGASANAQGEFHNASVRNSLATYSGKYVVFFVGNNHNYDSDGKMGYYVKNTLDGSITRIPAPKGMDEDKFKQMAVISMTANGRFLVLRKGGYSDEMVYLYDLKTGVAKLINRDINGNIPNIQAPTYRVLVSEDGKYVYYGYNGPVLEHSSPKMNHVYLWDVDQNTRTRINKDIHGDDFSMTIYTHGLRRISGDGRYLIYQSNADVDAERVNGNKNKMQIYLYDRTTGKSHTLSVDPDTNQWIQATMPSISIDGQFATYIQAFDKINRVELSSLHREIISQDNQGKQLKHCSYPSISTKGLALAFTCDEKAYLYDYTEQKLHIGSISEVDGHNSKTDSTNYLRVLDQGNGMYWQAKNAHLLEGEPSYPDYQIYLYRQKPGTTESQICFSDDY</sequence>
<dbReference type="Gene3D" id="2.120.10.30">
    <property type="entry name" value="TolB, C-terminal domain"/>
    <property type="match status" value="1"/>
</dbReference>
<accession>A0A1M7YSU1</accession>
<dbReference type="EMBL" id="FRFG01000016">
    <property type="protein sequence ID" value="SHO55690.1"/>
    <property type="molecule type" value="Genomic_DNA"/>
</dbReference>
<feature type="chain" id="PRO_5012907176" description="Translocation protein TolB" evidence="1">
    <location>
        <begin position="19"/>
        <end position="424"/>
    </location>
</feature>
<dbReference type="RefSeq" id="WP_143169253.1">
    <property type="nucleotide sequence ID" value="NZ_AP024897.1"/>
</dbReference>
<keyword evidence="1" id="KW-0732">Signal</keyword>
<evidence type="ECO:0008006" key="4">
    <source>
        <dbReference type="Google" id="ProtNLM"/>
    </source>
</evidence>
<organism evidence="2 3">
    <name type="scientific">Vibrio quintilis</name>
    <dbReference type="NCBI Taxonomy" id="1117707"/>
    <lineage>
        <taxon>Bacteria</taxon>
        <taxon>Pseudomonadati</taxon>
        <taxon>Pseudomonadota</taxon>
        <taxon>Gammaproteobacteria</taxon>
        <taxon>Vibrionales</taxon>
        <taxon>Vibrionaceae</taxon>
        <taxon>Vibrio</taxon>
    </lineage>
</organism>
<name>A0A1M7YSU1_9VIBR</name>
<evidence type="ECO:0000313" key="2">
    <source>
        <dbReference type="EMBL" id="SHO55690.1"/>
    </source>
</evidence>
<feature type="signal peptide" evidence="1">
    <location>
        <begin position="1"/>
        <end position="18"/>
    </location>
</feature>
<evidence type="ECO:0000256" key="1">
    <source>
        <dbReference type="SAM" id="SignalP"/>
    </source>
</evidence>
<dbReference type="STRING" id="1117707.VQ7734_01436"/>
<protein>
    <recommendedName>
        <fullName evidence="4">Translocation protein TolB</fullName>
    </recommendedName>
</protein>
<keyword evidence="3" id="KW-1185">Reference proteome</keyword>
<dbReference type="SUPFAM" id="SSF82171">
    <property type="entry name" value="DPP6 N-terminal domain-like"/>
    <property type="match status" value="1"/>
</dbReference>
<dbReference type="AlphaFoldDB" id="A0A1M7YSU1"/>
<evidence type="ECO:0000313" key="3">
    <source>
        <dbReference type="Proteomes" id="UP000184600"/>
    </source>
</evidence>
<proteinExistence type="predicted"/>
<dbReference type="OrthoDB" id="9815657at2"/>
<dbReference type="Proteomes" id="UP000184600">
    <property type="component" value="Unassembled WGS sequence"/>
</dbReference>
<dbReference type="InterPro" id="IPR011042">
    <property type="entry name" value="6-blade_b-propeller_TolB-like"/>
</dbReference>
<reference evidence="3" key="1">
    <citation type="submission" date="2016-12" db="EMBL/GenBank/DDBJ databases">
        <authorList>
            <person name="Rodrigo-Torres L."/>
            <person name="Arahal R.D."/>
            <person name="Lucena T."/>
        </authorList>
    </citation>
    <scope>NUCLEOTIDE SEQUENCE [LARGE SCALE GENOMIC DNA]</scope>
</reference>
<gene>
    <name evidence="2" type="ORF">VQ7734_01436</name>
</gene>